<evidence type="ECO:0000256" key="6">
    <source>
        <dbReference type="ARBA" id="ARBA00022692"/>
    </source>
</evidence>
<keyword evidence="4" id="KW-0813">Transport</keyword>
<comment type="caution">
    <text evidence="19">The sequence shown here is derived from an EMBL/GenBank/DDBJ whole genome shotgun (WGS) entry which is preliminary data.</text>
</comment>
<dbReference type="SUPFAM" id="SSF49503">
    <property type="entry name" value="Cupredoxins"/>
    <property type="match status" value="1"/>
</dbReference>
<evidence type="ECO:0000256" key="14">
    <source>
        <dbReference type="ARBA" id="ARBA00047816"/>
    </source>
</evidence>
<sequence length="457" mass="50451">MILAVVIFALVIGSVIFHFASPWWFTDIVSQWDSIDGVISITFWITGAVFVLCNLFLAYCVYRFRQKPGHKAVYEPENHKLESWLSAITTVGVIAMLAPGLFVWADFVTVPEEATEYEVMGQQWQWNFRYPGADGKLGTADTEFISELNPFGINPEDPNGMDDIVVNAPEMHLPIGKPVKALLRSNDVLHNYTVPQFRVKMDMVPGLVSYLWFQPEVTGRYDILCEELCGIGHFIMRGAVVIDTQEDYDAWIASKPTFAETQAMAAPDLAAGQAQYAVCASCHGAGGEGNQALNAPKLSGLQDWYIERQLNHFKTGVRGQTEGDQYGASMVGMANMLVDDAAVRNMSAYIASLPDVPAQPTIQGDIANGADIYDRNCAACHLDNGNGTWYTDAPKLSGMNDWYFVTQIKNFRSGIRGLHAADPYGEQMVSMATAMAAKNTDDTKEMEDVAAYLNTIR</sequence>
<keyword evidence="6 16" id="KW-0812">Transmembrane</keyword>
<dbReference type="PRINTS" id="PR01166">
    <property type="entry name" value="CYCOXIDASEII"/>
</dbReference>
<dbReference type="EMBL" id="LIBB01000038">
    <property type="protein sequence ID" value="KRO72924.1"/>
    <property type="molecule type" value="Genomic_DNA"/>
</dbReference>
<dbReference type="Gene3D" id="2.60.40.420">
    <property type="entry name" value="Cupredoxins - blue copper proteins"/>
    <property type="match status" value="1"/>
</dbReference>
<evidence type="ECO:0000256" key="11">
    <source>
        <dbReference type="ARBA" id="ARBA00023004"/>
    </source>
</evidence>
<feature type="domain" description="Cytochrome oxidase subunit II copper A binding" evidence="17">
    <location>
        <begin position="112"/>
        <end position="254"/>
    </location>
</feature>
<evidence type="ECO:0000256" key="4">
    <source>
        <dbReference type="ARBA" id="ARBA00022448"/>
    </source>
</evidence>
<evidence type="ECO:0000313" key="19">
    <source>
        <dbReference type="EMBL" id="KRO72924.1"/>
    </source>
</evidence>
<feature type="domain" description="Cytochrome c" evidence="18">
    <location>
        <begin position="267"/>
        <end position="354"/>
    </location>
</feature>
<comment type="similarity">
    <text evidence="2">Belongs to the cytochrome c oxidase subunit 2 family.</text>
</comment>
<evidence type="ECO:0000256" key="9">
    <source>
        <dbReference type="ARBA" id="ARBA00022982"/>
    </source>
</evidence>
<dbReference type="Gene3D" id="1.10.287.90">
    <property type="match status" value="1"/>
</dbReference>
<dbReference type="EC" id="7.1.1.9" evidence="3"/>
<dbReference type="GO" id="GO:0016020">
    <property type="term" value="C:membrane"/>
    <property type="evidence" value="ECO:0007669"/>
    <property type="project" value="UniProtKB-SubCell"/>
</dbReference>
<dbReference type="InterPro" id="IPR009056">
    <property type="entry name" value="Cyt_c-like_dom"/>
</dbReference>
<dbReference type="PANTHER" id="PTHR22888:SF9">
    <property type="entry name" value="CYTOCHROME C OXIDASE SUBUNIT 2"/>
    <property type="match status" value="1"/>
</dbReference>
<keyword evidence="7 15" id="KW-0479">Metal-binding</keyword>
<dbReference type="AlphaFoldDB" id="A0A0R2SDK6"/>
<proteinExistence type="inferred from homology"/>
<dbReference type="InterPro" id="IPR036909">
    <property type="entry name" value="Cyt_c-like_dom_sf"/>
</dbReference>
<evidence type="ECO:0000256" key="5">
    <source>
        <dbReference type="ARBA" id="ARBA00022617"/>
    </source>
</evidence>
<keyword evidence="13 16" id="KW-0472">Membrane</keyword>
<evidence type="ECO:0000259" key="18">
    <source>
        <dbReference type="PROSITE" id="PS51007"/>
    </source>
</evidence>
<keyword evidence="11 15" id="KW-0408">Iron</keyword>
<dbReference type="InterPro" id="IPR008972">
    <property type="entry name" value="Cupredoxin"/>
</dbReference>
<evidence type="ECO:0000256" key="12">
    <source>
        <dbReference type="ARBA" id="ARBA00023008"/>
    </source>
</evidence>
<dbReference type="CDD" id="cd13919">
    <property type="entry name" value="CuRO_HCO_II_like_5"/>
    <property type="match status" value="1"/>
</dbReference>
<dbReference type="GO" id="GO:0042773">
    <property type="term" value="P:ATP synthesis coupled electron transport"/>
    <property type="evidence" value="ECO:0007669"/>
    <property type="project" value="TreeGrafter"/>
</dbReference>
<dbReference type="Gene3D" id="1.10.760.10">
    <property type="entry name" value="Cytochrome c-like domain"/>
    <property type="match status" value="2"/>
</dbReference>
<comment type="subcellular location">
    <subcellularLocation>
        <location evidence="1">Membrane</location>
        <topology evidence="1">Multi-pass membrane protein</topology>
    </subcellularLocation>
</comment>
<organism evidence="19 20">
    <name type="scientific">OM182 bacterium BACL3 MAG-120507-bin80</name>
    <dbReference type="NCBI Taxonomy" id="1655577"/>
    <lineage>
        <taxon>Bacteria</taxon>
        <taxon>Pseudomonadati</taxon>
        <taxon>Pseudomonadota</taxon>
        <taxon>Gammaproteobacteria</taxon>
        <taxon>OMG group</taxon>
        <taxon>OM182 clade</taxon>
    </lineage>
</organism>
<keyword evidence="5 15" id="KW-0349">Heme</keyword>
<dbReference type="Pfam" id="PF00034">
    <property type="entry name" value="Cytochrom_C"/>
    <property type="match status" value="2"/>
</dbReference>
<dbReference type="GO" id="GO:0005507">
    <property type="term" value="F:copper ion binding"/>
    <property type="evidence" value="ECO:0007669"/>
    <property type="project" value="InterPro"/>
</dbReference>
<feature type="domain" description="Cytochrome c" evidence="18">
    <location>
        <begin position="364"/>
        <end position="457"/>
    </location>
</feature>
<reference evidence="19 20" key="1">
    <citation type="submission" date="2015-10" db="EMBL/GenBank/DDBJ databases">
        <title>Metagenome-Assembled Genomes uncover a global brackish microbiome.</title>
        <authorList>
            <person name="Hugerth L.W."/>
            <person name="Larsson J."/>
            <person name="Alneberg J."/>
            <person name="Lindh M.V."/>
            <person name="Legrand C."/>
            <person name="Pinhassi J."/>
            <person name="Andersson A.F."/>
        </authorList>
    </citation>
    <scope>NUCLEOTIDE SEQUENCE [LARGE SCALE GENOMIC DNA]</scope>
    <source>
        <strain evidence="19">BACL4 MAG-120507-bin80</strain>
    </source>
</reference>
<evidence type="ECO:0000313" key="20">
    <source>
        <dbReference type="Proteomes" id="UP000051934"/>
    </source>
</evidence>
<keyword evidence="12" id="KW-0186">Copper</keyword>
<dbReference type="PANTHER" id="PTHR22888">
    <property type="entry name" value="CYTOCHROME C OXIDASE, SUBUNIT II"/>
    <property type="match status" value="1"/>
</dbReference>
<evidence type="ECO:0000256" key="13">
    <source>
        <dbReference type="ARBA" id="ARBA00023136"/>
    </source>
</evidence>
<dbReference type="InterPro" id="IPR045187">
    <property type="entry name" value="CcO_II"/>
</dbReference>
<feature type="transmembrane region" description="Helical" evidence="16">
    <location>
        <begin position="41"/>
        <end position="62"/>
    </location>
</feature>
<evidence type="ECO:0000256" key="15">
    <source>
        <dbReference type="PROSITE-ProRule" id="PRU00433"/>
    </source>
</evidence>
<dbReference type="InterPro" id="IPR001505">
    <property type="entry name" value="Copper_CuA"/>
</dbReference>
<dbReference type="SUPFAM" id="SSF81464">
    <property type="entry name" value="Cytochrome c oxidase subunit II-like, transmembrane region"/>
    <property type="match status" value="1"/>
</dbReference>
<evidence type="ECO:0000259" key="17">
    <source>
        <dbReference type="PROSITE" id="PS50857"/>
    </source>
</evidence>
<evidence type="ECO:0000256" key="1">
    <source>
        <dbReference type="ARBA" id="ARBA00004141"/>
    </source>
</evidence>
<comment type="catalytic activity">
    <reaction evidence="14">
        <text>4 Fe(II)-[cytochrome c] + O2 + 8 H(+)(in) = 4 Fe(III)-[cytochrome c] + 2 H2O + 4 H(+)(out)</text>
        <dbReference type="Rhea" id="RHEA:11436"/>
        <dbReference type="Rhea" id="RHEA-COMP:10350"/>
        <dbReference type="Rhea" id="RHEA-COMP:14399"/>
        <dbReference type="ChEBI" id="CHEBI:15377"/>
        <dbReference type="ChEBI" id="CHEBI:15378"/>
        <dbReference type="ChEBI" id="CHEBI:15379"/>
        <dbReference type="ChEBI" id="CHEBI:29033"/>
        <dbReference type="ChEBI" id="CHEBI:29034"/>
        <dbReference type="EC" id="7.1.1.9"/>
    </reaction>
</comment>
<dbReference type="GO" id="GO:0020037">
    <property type="term" value="F:heme binding"/>
    <property type="evidence" value="ECO:0007669"/>
    <property type="project" value="InterPro"/>
</dbReference>
<evidence type="ECO:0000256" key="3">
    <source>
        <dbReference type="ARBA" id="ARBA00012949"/>
    </source>
</evidence>
<evidence type="ECO:0000256" key="7">
    <source>
        <dbReference type="ARBA" id="ARBA00022723"/>
    </source>
</evidence>
<dbReference type="PROSITE" id="PS00078">
    <property type="entry name" value="COX2"/>
    <property type="match status" value="1"/>
</dbReference>
<dbReference type="GO" id="GO:0004129">
    <property type="term" value="F:cytochrome-c oxidase activity"/>
    <property type="evidence" value="ECO:0007669"/>
    <property type="project" value="UniProtKB-EC"/>
</dbReference>
<evidence type="ECO:0000256" key="8">
    <source>
        <dbReference type="ARBA" id="ARBA00022967"/>
    </source>
</evidence>
<accession>A0A0R2SDK6</accession>
<protein>
    <recommendedName>
        <fullName evidence="3">cytochrome-c oxidase</fullName>
        <ecNumber evidence="3">7.1.1.9</ecNumber>
    </recommendedName>
</protein>
<feature type="transmembrane region" description="Helical" evidence="16">
    <location>
        <begin position="83"/>
        <end position="105"/>
    </location>
</feature>
<dbReference type="SUPFAM" id="SSF46626">
    <property type="entry name" value="Cytochrome c"/>
    <property type="match status" value="2"/>
</dbReference>
<evidence type="ECO:0000256" key="10">
    <source>
        <dbReference type="ARBA" id="ARBA00022989"/>
    </source>
</evidence>
<name>A0A0R2SDK6_9GAMM</name>
<keyword evidence="10 16" id="KW-1133">Transmembrane helix</keyword>
<keyword evidence="9" id="KW-0249">Electron transport</keyword>
<evidence type="ECO:0000256" key="2">
    <source>
        <dbReference type="ARBA" id="ARBA00007866"/>
    </source>
</evidence>
<gene>
    <name evidence="19" type="ORF">ABR69_11860</name>
</gene>
<dbReference type="PROSITE" id="PS51007">
    <property type="entry name" value="CYTC"/>
    <property type="match status" value="2"/>
</dbReference>
<dbReference type="InterPro" id="IPR002429">
    <property type="entry name" value="CcO_II-like_C"/>
</dbReference>
<dbReference type="PROSITE" id="PS50857">
    <property type="entry name" value="COX2_CUA"/>
    <property type="match status" value="1"/>
</dbReference>
<dbReference type="Proteomes" id="UP000051934">
    <property type="component" value="Unassembled WGS sequence"/>
</dbReference>
<evidence type="ECO:0000256" key="16">
    <source>
        <dbReference type="SAM" id="Phobius"/>
    </source>
</evidence>
<keyword evidence="8" id="KW-1278">Translocase</keyword>
<dbReference type="InterPro" id="IPR036257">
    <property type="entry name" value="Cyt_c_oxidase_su2_TM_sf"/>
</dbReference>
<dbReference type="Pfam" id="PF00116">
    <property type="entry name" value="COX2"/>
    <property type="match status" value="1"/>
</dbReference>